<feature type="region of interest" description="Disordered" evidence="1">
    <location>
        <begin position="290"/>
        <end position="333"/>
    </location>
</feature>
<dbReference type="Proteomes" id="UP000830671">
    <property type="component" value="Chromosome 2"/>
</dbReference>
<reference evidence="2" key="1">
    <citation type="journal article" date="2021" name="Mol. Plant Microbe Interact.">
        <title>Complete Genome Sequence of the Plant-Pathogenic Fungus Colletotrichum lupini.</title>
        <authorList>
            <person name="Baroncelli R."/>
            <person name="Pensec F."/>
            <person name="Da Lio D."/>
            <person name="Boufleur T."/>
            <person name="Vicente I."/>
            <person name="Sarrocco S."/>
            <person name="Picot A."/>
            <person name="Baraldi E."/>
            <person name="Sukno S."/>
            <person name="Thon M."/>
            <person name="Le Floch G."/>
        </authorList>
    </citation>
    <scope>NUCLEOTIDE SEQUENCE</scope>
    <source>
        <strain evidence="2">IMI 504893</strain>
    </source>
</reference>
<dbReference type="KEGG" id="clup:CLUP02_03690"/>
<feature type="compositionally biased region" description="Basic and acidic residues" evidence="1">
    <location>
        <begin position="294"/>
        <end position="311"/>
    </location>
</feature>
<gene>
    <name evidence="2" type="ORF">CLUP02_03690</name>
</gene>
<sequence>MAGATLRVYKLCRMAVPGRQVAPAIWIAMAGAGDRLRRGYYGFYQGHPCNTNRAAKARGINVTRVIAAKSPSKKFLFPFTLSRRWSESQAAGGERRNNQSRSQTCWIASPGEPSWRNSQTGVVSTEYSRQTRQRGKPDLGCDTQKDWLILDKSHVSYKSPNAIICAAFQETTVDGDEPHGQRRTCVAWQTQGQLAMYGSKWDEAGIQMLGRSILDGVTGDGSLKFKALRIYHHSRAPPNWHPSHQDTARNETAYRRLFVFLTATRSTAFGSWQDYREKAWQAIDIRKARRKQKMREAGRPGGDEGNSDRLGKRGTVVNGQPSRGAEARQGPRVPGGLAVAWTQMQRVTTTSQRRWVGFRHAVQDSSVPLSEAEQLFRMAYRGSVSTAMCHYQRLDMANDPRNGEDATLRLKMKKRPRRPSGSISEDKTGSRPENVESVRHRIGRKVWPVDFRDGSHERMMNFHHDNPHHPSYGQNTSRIFAGKRANTAVCKARRTSDEARGTRHDAQEAERQRGRERGRAQWVRTVVRNGTTGQEETKAKTNQPTHPQAAAVQHPSYTPLRPPPADAYLSDKSYRAAGQLKVNFKRACSVPPPATAATAPPPSPSPSLPPPSPSPPRCLPTNNVNDVDDVPAPSWRTHIPSLIVDYGHAYL</sequence>
<feature type="region of interest" description="Disordered" evidence="1">
    <location>
        <begin position="397"/>
        <end position="437"/>
    </location>
</feature>
<accession>A0A9Q8SIW6</accession>
<dbReference type="AlphaFoldDB" id="A0A9Q8SIW6"/>
<organism evidence="2 3">
    <name type="scientific">Colletotrichum lupini</name>
    <dbReference type="NCBI Taxonomy" id="145971"/>
    <lineage>
        <taxon>Eukaryota</taxon>
        <taxon>Fungi</taxon>
        <taxon>Dikarya</taxon>
        <taxon>Ascomycota</taxon>
        <taxon>Pezizomycotina</taxon>
        <taxon>Sordariomycetes</taxon>
        <taxon>Hypocreomycetidae</taxon>
        <taxon>Glomerellales</taxon>
        <taxon>Glomerellaceae</taxon>
        <taxon>Colletotrichum</taxon>
        <taxon>Colletotrichum acutatum species complex</taxon>
    </lineage>
</organism>
<protein>
    <submittedName>
        <fullName evidence="2">Uncharacterized protein</fullName>
    </submittedName>
</protein>
<feature type="region of interest" description="Disordered" evidence="1">
    <location>
        <begin position="88"/>
        <end position="120"/>
    </location>
</feature>
<keyword evidence="3" id="KW-1185">Reference proteome</keyword>
<proteinExistence type="predicted"/>
<evidence type="ECO:0000313" key="2">
    <source>
        <dbReference type="EMBL" id="UQC78214.1"/>
    </source>
</evidence>
<dbReference type="GeneID" id="73337718"/>
<dbReference type="RefSeq" id="XP_049139851.1">
    <property type="nucleotide sequence ID" value="XM_049282708.1"/>
</dbReference>
<feature type="compositionally biased region" description="Basic and acidic residues" evidence="1">
    <location>
        <begin position="424"/>
        <end position="437"/>
    </location>
</feature>
<feature type="compositionally biased region" description="Pro residues" evidence="1">
    <location>
        <begin position="591"/>
        <end position="618"/>
    </location>
</feature>
<evidence type="ECO:0000313" key="3">
    <source>
        <dbReference type="Proteomes" id="UP000830671"/>
    </source>
</evidence>
<feature type="region of interest" description="Disordered" evidence="1">
    <location>
        <begin position="591"/>
        <end position="632"/>
    </location>
</feature>
<name>A0A9Q8SIW6_9PEZI</name>
<evidence type="ECO:0000256" key="1">
    <source>
        <dbReference type="SAM" id="MobiDB-lite"/>
    </source>
</evidence>
<feature type="compositionally biased region" description="Basic and acidic residues" evidence="1">
    <location>
        <begin position="397"/>
        <end position="408"/>
    </location>
</feature>
<feature type="compositionally biased region" description="Basic and acidic residues" evidence="1">
    <location>
        <begin position="494"/>
        <end position="519"/>
    </location>
</feature>
<feature type="compositionally biased region" description="Polar residues" evidence="1">
    <location>
        <begin position="528"/>
        <end position="546"/>
    </location>
</feature>
<dbReference type="EMBL" id="CP019474">
    <property type="protein sequence ID" value="UQC78214.1"/>
    <property type="molecule type" value="Genomic_DNA"/>
</dbReference>
<feature type="region of interest" description="Disordered" evidence="1">
    <location>
        <begin position="493"/>
        <end position="565"/>
    </location>
</feature>